<protein>
    <submittedName>
        <fullName evidence="1">Uncharacterized protein</fullName>
    </submittedName>
</protein>
<evidence type="ECO:0000313" key="2">
    <source>
        <dbReference type="Proteomes" id="UP000647860"/>
    </source>
</evidence>
<comment type="caution">
    <text evidence="1">The sequence shown here is derived from an EMBL/GenBank/DDBJ whole genome shotgun (WGS) entry which is preliminary data.</text>
</comment>
<reference evidence="1 2" key="1">
    <citation type="submission" date="2021-01" db="EMBL/GenBank/DDBJ databases">
        <title>Whole genome shotgun sequence of Verrucosispora gifhornensis NBRC 16317.</title>
        <authorList>
            <person name="Komaki H."/>
            <person name="Tamura T."/>
        </authorList>
    </citation>
    <scope>NUCLEOTIDE SEQUENCE [LARGE SCALE GENOMIC DNA]</scope>
    <source>
        <strain evidence="1 2">NBRC 16317</strain>
    </source>
</reference>
<keyword evidence="2" id="KW-1185">Reference proteome</keyword>
<organism evidence="1 2">
    <name type="scientific">Micromonospora gifhornensis</name>
    <dbReference type="NCBI Taxonomy" id="84594"/>
    <lineage>
        <taxon>Bacteria</taxon>
        <taxon>Bacillati</taxon>
        <taxon>Actinomycetota</taxon>
        <taxon>Actinomycetes</taxon>
        <taxon>Micromonosporales</taxon>
        <taxon>Micromonosporaceae</taxon>
        <taxon>Micromonospora</taxon>
    </lineage>
</organism>
<evidence type="ECO:0000313" key="1">
    <source>
        <dbReference type="EMBL" id="GIJ19306.1"/>
    </source>
</evidence>
<sequence length="140" mass="15312">MGVPEAAESAADRLRRNSNELWTAFGPTNVQLHRISVAVELQDNQRALRAADQLDTSPLPRALTSRRAQVHLDLAAAHSATRDSDPQAMLQLLEYEHLAPEAIRLNATATGLITKLLRRERPRHTSGLRALAGRAGVPDS</sequence>
<accession>A0ABQ4IN12</accession>
<name>A0ABQ4IN12_9ACTN</name>
<dbReference type="Proteomes" id="UP000647860">
    <property type="component" value="Unassembled WGS sequence"/>
</dbReference>
<dbReference type="EMBL" id="BOPA01000078">
    <property type="protein sequence ID" value="GIJ19306.1"/>
    <property type="molecule type" value="Genomic_DNA"/>
</dbReference>
<gene>
    <name evidence="1" type="ORF">Vgi01_59900</name>
</gene>
<proteinExistence type="predicted"/>